<dbReference type="RefSeq" id="WP_151861041.1">
    <property type="nucleotide sequence ID" value="NZ_WBZC01000024.1"/>
</dbReference>
<dbReference type="Proteomes" id="UP000432715">
    <property type="component" value="Unassembled WGS sequence"/>
</dbReference>
<dbReference type="InterPro" id="IPR050695">
    <property type="entry name" value="N-acetylmuramoyl_amidase_3"/>
</dbReference>
<dbReference type="CDD" id="cd02696">
    <property type="entry name" value="MurNAc-LAA"/>
    <property type="match status" value="1"/>
</dbReference>
<keyword evidence="4" id="KW-1185">Reference proteome</keyword>
<dbReference type="SMART" id="SM00646">
    <property type="entry name" value="Ami_3"/>
    <property type="match status" value="1"/>
</dbReference>
<keyword evidence="1" id="KW-0378">Hydrolase</keyword>
<accession>A0A6I0FFZ7</accession>
<evidence type="ECO:0000313" key="4">
    <source>
        <dbReference type="Proteomes" id="UP000432715"/>
    </source>
</evidence>
<proteinExistence type="predicted"/>
<evidence type="ECO:0000313" key="3">
    <source>
        <dbReference type="EMBL" id="KAB3534871.1"/>
    </source>
</evidence>
<comment type="caution">
    <text evidence="3">The sequence shown here is derived from an EMBL/GenBank/DDBJ whole genome shotgun (WGS) entry which is preliminary data.</text>
</comment>
<feature type="domain" description="MurNAc-LAA" evidence="2">
    <location>
        <begin position="61"/>
        <end position="180"/>
    </location>
</feature>
<dbReference type="AlphaFoldDB" id="A0A6I0FFZ7"/>
<sequence>MKIIIDSGHGGKESGAIAFNTKEKDLNIIFASLLADELEGLKHSVDRSLINDKYYSPNELADYINGSGASICVSCHNNAFNGSVRGFEVIHSIHSNGQLAKLVLDEVKKTNFKVRRAFSRKSTVPSNAGENYYYIIRLTYPMVETIIVEFGFMDNYEDFQALNNPEWQRMLTSGVAKGISRYIALNSKTSIIGESILSALQLKRALRAVNKNVDTEIVDIYYQLSKIYGIKADLAFIQSIFEANWLRFTGVVKPRQNNFCGLGATGPDNPGLSFPTMEIGVEAHLQHLFAYASKLPLPSNRKLYDSRFHLVTRGSAPNWQDLNGKWAVPGKDYGERIVALQQRILEKPQPPQQQDHWAQKCHDELREAGLLYNNHSDSLDEAASKGVVFCLINRLRREVAKNE</sequence>
<dbReference type="Pfam" id="PF01520">
    <property type="entry name" value="Amidase_3"/>
    <property type="match status" value="1"/>
</dbReference>
<reference evidence="3 4" key="1">
    <citation type="submission" date="2019-10" db="EMBL/GenBank/DDBJ databases">
        <title>Alkaliphilus serpentinus sp. nov. and Alkaliphilus pronyensis sp. nov., two novel anaerobic alkaliphilic species isolated from the serpentinized-hosted hydrothermal field of the Prony Bay (New Caledonia).</title>
        <authorList>
            <person name="Postec A."/>
        </authorList>
    </citation>
    <scope>NUCLEOTIDE SEQUENCE [LARGE SCALE GENOMIC DNA]</scope>
    <source>
        <strain evidence="3 4">LacV</strain>
    </source>
</reference>
<dbReference type="PANTHER" id="PTHR30404:SF0">
    <property type="entry name" value="N-ACETYLMURAMOYL-L-ALANINE AMIDASE AMIC"/>
    <property type="match status" value="1"/>
</dbReference>
<dbReference type="EMBL" id="WBZC01000024">
    <property type="protein sequence ID" value="KAB3534871.1"/>
    <property type="molecule type" value="Genomic_DNA"/>
</dbReference>
<dbReference type="GO" id="GO:0008745">
    <property type="term" value="F:N-acetylmuramoyl-L-alanine amidase activity"/>
    <property type="evidence" value="ECO:0007669"/>
    <property type="project" value="InterPro"/>
</dbReference>
<evidence type="ECO:0000259" key="2">
    <source>
        <dbReference type="SMART" id="SM00646"/>
    </source>
</evidence>
<dbReference type="PANTHER" id="PTHR30404">
    <property type="entry name" value="N-ACETYLMURAMOYL-L-ALANINE AMIDASE"/>
    <property type="match status" value="1"/>
</dbReference>
<dbReference type="GO" id="GO:0030288">
    <property type="term" value="C:outer membrane-bounded periplasmic space"/>
    <property type="evidence" value="ECO:0007669"/>
    <property type="project" value="TreeGrafter"/>
</dbReference>
<dbReference type="InterPro" id="IPR002508">
    <property type="entry name" value="MurNAc-LAA_cat"/>
</dbReference>
<evidence type="ECO:0000256" key="1">
    <source>
        <dbReference type="ARBA" id="ARBA00022801"/>
    </source>
</evidence>
<organism evidence="3 4">
    <name type="scientific">Alkaliphilus pronyensis</name>
    <dbReference type="NCBI Taxonomy" id="1482732"/>
    <lineage>
        <taxon>Bacteria</taxon>
        <taxon>Bacillati</taxon>
        <taxon>Bacillota</taxon>
        <taxon>Clostridia</taxon>
        <taxon>Peptostreptococcales</taxon>
        <taxon>Natronincolaceae</taxon>
        <taxon>Alkaliphilus</taxon>
    </lineage>
</organism>
<dbReference type="InterPro" id="IPR002901">
    <property type="entry name" value="MGlyc_endo_b_GlcNAc-like_dom"/>
</dbReference>
<dbReference type="Gene3D" id="3.40.630.40">
    <property type="entry name" value="Zn-dependent exopeptidases"/>
    <property type="match status" value="1"/>
</dbReference>
<dbReference type="GO" id="GO:0009253">
    <property type="term" value="P:peptidoglycan catabolic process"/>
    <property type="evidence" value="ECO:0007669"/>
    <property type="project" value="InterPro"/>
</dbReference>
<dbReference type="SUPFAM" id="SSF53187">
    <property type="entry name" value="Zn-dependent exopeptidases"/>
    <property type="match status" value="1"/>
</dbReference>
<dbReference type="Pfam" id="PF01832">
    <property type="entry name" value="Glucosaminidase"/>
    <property type="match status" value="1"/>
</dbReference>
<dbReference type="OrthoDB" id="9763643at2"/>
<protein>
    <recommendedName>
        <fullName evidence="2">MurNAc-LAA domain-containing protein</fullName>
    </recommendedName>
</protein>
<dbReference type="GO" id="GO:0004040">
    <property type="term" value="F:amidase activity"/>
    <property type="evidence" value="ECO:0007669"/>
    <property type="project" value="InterPro"/>
</dbReference>
<name>A0A6I0FFZ7_9FIRM</name>
<gene>
    <name evidence="3" type="ORF">F8154_07745</name>
</gene>